<dbReference type="Proteomes" id="UP001158049">
    <property type="component" value="Unassembled WGS sequence"/>
</dbReference>
<dbReference type="EMBL" id="FXUL01000056">
    <property type="protein sequence ID" value="SMP82250.1"/>
    <property type="molecule type" value="Genomic_DNA"/>
</dbReference>
<keyword evidence="2" id="KW-1185">Reference proteome</keyword>
<comment type="caution">
    <text evidence="1">The sequence shown here is derived from an EMBL/GenBank/DDBJ whole genome shotgun (WGS) entry which is preliminary data.</text>
</comment>
<organism evidence="1 2">
    <name type="scientific">Noviherbaspirillum suwonense</name>
    <dbReference type="NCBI Taxonomy" id="1224511"/>
    <lineage>
        <taxon>Bacteria</taxon>
        <taxon>Pseudomonadati</taxon>
        <taxon>Pseudomonadota</taxon>
        <taxon>Betaproteobacteria</taxon>
        <taxon>Burkholderiales</taxon>
        <taxon>Oxalobacteraceae</taxon>
        <taxon>Noviherbaspirillum</taxon>
    </lineage>
</organism>
<proteinExistence type="predicted"/>
<name>A0ABY1QWT1_9BURK</name>
<accession>A0ABY1QWT1</accession>
<evidence type="ECO:0000313" key="1">
    <source>
        <dbReference type="EMBL" id="SMP82250.1"/>
    </source>
</evidence>
<reference evidence="1 2" key="1">
    <citation type="submission" date="2017-05" db="EMBL/GenBank/DDBJ databases">
        <authorList>
            <person name="Varghese N."/>
            <person name="Submissions S."/>
        </authorList>
    </citation>
    <scope>NUCLEOTIDE SEQUENCE [LARGE SCALE GENOMIC DNA]</scope>
    <source>
        <strain evidence="1 2">DSM 26001</strain>
    </source>
</reference>
<gene>
    <name evidence="1" type="ORF">SAMN06295970_1563</name>
</gene>
<protein>
    <submittedName>
        <fullName evidence="1">Uncharacterized protein</fullName>
    </submittedName>
</protein>
<sequence length="47" mass="5402">MWKHKFVHTNSNHELPIADNVLTATSIRAAPSKAYVPDITYIHSHWC</sequence>
<evidence type="ECO:0000313" key="2">
    <source>
        <dbReference type="Proteomes" id="UP001158049"/>
    </source>
</evidence>